<dbReference type="eggNOG" id="COG0204">
    <property type="taxonomic scope" value="Bacteria"/>
</dbReference>
<dbReference type="PANTHER" id="PTHR10434:SF11">
    <property type="entry name" value="1-ACYL-SN-GLYCEROL-3-PHOSPHATE ACYLTRANSFERASE"/>
    <property type="match status" value="1"/>
</dbReference>
<gene>
    <name evidence="5" type="ordered locus">Spirs_0488</name>
</gene>
<reference evidence="5 6" key="1">
    <citation type="journal article" date="2010" name="Stand. Genomic Sci.">
        <title>Complete genome sequence of Spirochaeta smaragdinae type strain (SEBR 4228).</title>
        <authorList>
            <person name="Mavromatis K."/>
            <person name="Yasawong M."/>
            <person name="Chertkov O."/>
            <person name="Lapidus A."/>
            <person name="Lucas S."/>
            <person name="Nolan M."/>
            <person name="Del Rio T.G."/>
            <person name="Tice H."/>
            <person name="Cheng J.F."/>
            <person name="Pitluck S."/>
            <person name="Liolios K."/>
            <person name="Ivanova N."/>
            <person name="Tapia R."/>
            <person name="Han C."/>
            <person name="Bruce D."/>
            <person name="Goodwin L."/>
            <person name="Pati A."/>
            <person name="Chen A."/>
            <person name="Palaniappan K."/>
            <person name="Land M."/>
            <person name="Hauser L."/>
            <person name="Chang Y.J."/>
            <person name="Jeffries C.D."/>
            <person name="Detter J.C."/>
            <person name="Rohde M."/>
            <person name="Brambilla E."/>
            <person name="Spring S."/>
            <person name="Goker M."/>
            <person name="Sikorski J."/>
            <person name="Woyke T."/>
            <person name="Bristow J."/>
            <person name="Eisen J.A."/>
            <person name="Markowitz V."/>
            <person name="Hugenholtz P."/>
            <person name="Klenk H.P."/>
            <person name="Kyrpides N.C."/>
        </authorList>
    </citation>
    <scope>NUCLEOTIDE SEQUENCE [LARGE SCALE GENOMIC DNA]</scope>
    <source>
        <strain evidence="6">DSM 11293 / JCM 15392 / SEBR 4228</strain>
    </source>
</reference>
<dbReference type="RefSeq" id="WP_013253099.1">
    <property type="nucleotide sequence ID" value="NC_014364.1"/>
</dbReference>
<dbReference type="Pfam" id="PF01553">
    <property type="entry name" value="Acyltransferase"/>
    <property type="match status" value="1"/>
</dbReference>
<dbReference type="OrthoDB" id="9803035at2"/>
<dbReference type="GO" id="GO:0003841">
    <property type="term" value="F:1-acylglycerol-3-phosphate O-acyltransferase activity"/>
    <property type="evidence" value="ECO:0007669"/>
    <property type="project" value="TreeGrafter"/>
</dbReference>
<dbReference type="InterPro" id="IPR002123">
    <property type="entry name" value="Plipid/glycerol_acylTrfase"/>
</dbReference>
<organism evidence="5 6">
    <name type="scientific">Sediminispirochaeta smaragdinae (strain DSM 11293 / JCM 15392 / SEBR 4228)</name>
    <name type="common">Spirochaeta smaragdinae</name>
    <dbReference type="NCBI Taxonomy" id="573413"/>
    <lineage>
        <taxon>Bacteria</taxon>
        <taxon>Pseudomonadati</taxon>
        <taxon>Spirochaetota</taxon>
        <taxon>Spirochaetia</taxon>
        <taxon>Spirochaetales</taxon>
        <taxon>Spirochaetaceae</taxon>
        <taxon>Sediminispirochaeta</taxon>
    </lineage>
</organism>
<dbReference type="Proteomes" id="UP000002318">
    <property type="component" value="Chromosome"/>
</dbReference>
<protein>
    <submittedName>
        <fullName evidence="5">Phospholipid/glycerol acyltransferase</fullName>
    </submittedName>
</protein>
<dbReference type="HOGENOM" id="CLU_747841_0_0_12"/>
<feature type="domain" description="Phospholipid/glycerol acyltransferase" evidence="4">
    <location>
        <begin position="54"/>
        <end position="165"/>
    </location>
</feature>
<keyword evidence="6" id="KW-1185">Reference proteome</keyword>
<name>E1RBA5_SEDSS</name>
<evidence type="ECO:0000259" key="4">
    <source>
        <dbReference type="SMART" id="SM00563"/>
    </source>
</evidence>
<evidence type="ECO:0000256" key="1">
    <source>
        <dbReference type="ARBA" id="ARBA00005189"/>
    </source>
</evidence>
<dbReference type="SMART" id="SM00563">
    <property type="entry name" value="PlsC"/>
    <property type="match status" value="1"/>
</dbReference>
<dbReference type="KEGG" id="ssm:Spirs_0488"/>
<keyword evidence="3 5" id="KW-0012">Acyltransferase</keyword>
<dbReference type="SUPFAM" id="SSF69593">
    <property type="entry name" value="Glycerol-3-phosphate (1)-acyltransferase"/>
    <property type="match status" value="1"/>
</dbReference>
<dbReference type="CDD" id="cd07989">
    <property type="entry name" value="LPLAT_AGPAT-like"/>
    <property type="match status" value="1"/>
</dbReference>
<dbReference type="PANTHER" id="PTHR10434">
    <property type="entry name" value="1-ACYL-SN-GLYCEROL-3-PHOSPHATE ACYLTRANSFERASE"/>
    <property type="match status" value="1"/>
</dbReference>
<evidence type="ECO:0000256" key="3">
    <source>
        <dbReference type="ARBA" id="ARBA00023315"/>
    </source>
</evidence>
<dbReference type="GO" id="GO:0006654">
    <property type="term" value="P:phosphatidic acid biosynthetic process"/>
    <property type="evidence" value="ECO:0007669"/>
    <property type="project" value="TreeGrafter"/>
</dbReference>
<evidence type="ECO:0000256" key="2">
    <source>
        <dbReference type="ARBA" id="ARBA00022679"/>
    </source>
</evidence>
<evidence type="ECO:0000313" key="5">
    <source>
        <dbReference type="EMBL" id="ADK79635.1"/>
    </source>
</evidence>
<keyword evidence="2" id="KW-0808">Transferase</keyword>
<accession>E1RBA5</accession>
<dbReference type="AlphaFoldDB" id="E1RBA5"/>
<dbReference type="EMBL" id="CP002116">
    <property type="protein sequence ID" value="ADK79635.1"/>
    <property type="molecule type" value="Genomic_DNA"/>
</dbReference>
<dbReference type="STRING" id="573413.Spirs_0488"/>
<proteinExistence type="predicted"/>
<sequence length="370" mass="43014">MIPDNIDVAHRQTFQGKLLRLRRRFAKRILHWFFHHHVELTIEGIEHIPDTGPLLVLPNHLSNLDGPMILGLFPRNIEMVGPGDFRVEFMKLAMMKLYGMTLIKRGYTDRTGMNTIMHHLKAKRAVLMFPSGGMWEKRNLENKVGALYFSQLTGAPMLPVGISGAYLKGRAAFFFGKPKLVLRFGEVIPPISHEGNKRERAERLEKVSRELADKIFALLEPEEQERYRRWARELYSFEFIMPEQANEPEKSVPSPPAMPTLAQFVHKPNLFRPMWKHARKDMDPFRKRKSYPIKRTQKSAEAMRENLTGAFDHYIPYRLGDDAYKEILQELDQCIAYCGELTKAGWKRVQVRSVAYDPKTGERRKRLITG</sequence>
<evidence type="ECO:0000313" key="6">
    <source>
        <dbReference type="Proteomes" id="UP000002318"/>
    </source>
</evidence>
<comment type="pathway">
    <text evidence="1">Lipid metabolism.</text>
</comment>